<dbReference type="Proteomes" id="UP000006666">
    <property type="component" value="Chromosome"/>
</dbReference>
<feature type="compositionally biased region" description="Basic and acidic residues" evidence="1">
    <location>
        <begin position="483"/>
        <end position="498"/>
    </location>
</feature>
<evidence type="ECO:0000313" key="3">
    <source>
        <dbReference type="EMBL" id="ACV07555.1"/>
    </source>
</evidence>
<accession>C7NGN3</accession>
<feature type="domain" description="Helicase HerA-like C-terminal" evidence="2">
    <location>
        <begin position="40"/>
        <end position="539"/>
    </location>
</feature>
<dbReference type="PANTHER" id="PTHR30121">
    <property type="entry name" value="UNCHARACTERIZED PROTEIN YJGR-RELATED"/>
    <property type="match status" value="1"/>
</dbReference>
<dbReference type="InterPro" id="IPR033186">
    <property type="entry name" value="HerA_C"/>
</dbReference>
<dbReference type="Pfam" id="PF05872">
    <property type="entry name" value="HerA_C"/>
    <property type="match status" value="1"/>
</dbReference>
<dbReference type="InterPro" id="IPR027417">
    <property type="entry name" value="P-loop_NTPase"/>
</dbReference>
<evidence type="ECO:0000259" key="2">
    <source>
        <dbReference type="Pfam" id="PF05872"/>
    </source>
</evidence>
<evidence type="ECO:0000313" key="4">
    <source>
        <dbReference type="Proteomes" id="UP000006666"/>
    </source>
</evidence>
<dbReference type="InterPro" id="IPR051162">
    <property type="entry name" value="T4SS_component"/>
</dbReference>
<protein>
    <submittedName>
        <fullName evidence="3">Predicted ATPase</fullName>
    </submittedName>
</protein>
<keyword evidence="4" id="KW-1185">Reference proteome</keyword>
<dbReference type="HOGENOM" id="CLU_028164_2_0_11"/>
<dbReference type="AlphaFoldDB" id="C7NGN3"/>
<dbReference type="RefSeq" id="WP_015780476.1">
    <property type="nucleotide sequence ID" value="NC_013169.1"/>
</dbReference>
<gene>
    <name evidence="3" type="ordered locus">Ksed_25990</name>
</gene>
<dbReference type="Gene3D" id="3.40.50.300">
    <property type="entry name" value="P-loop containing nucleotide triphosphate hydrolases"/>
    <property type="match status" value="2"/>
</dbReference>
<dbReference type="SUPFAM" id="SSF52540">
    <property type="entry name" value="P-loop containing nucleoside triphosphate hydrolases"/>
    <property type="match status" value="1"/>
</dbReference>
<reference evidence="3 4" key="1">
    <citation type="journal article" date="2009" name="Stand. Genomic Sci.">
        <title>Complete genome sequence of Kytococcus sedentarius type strain (541).</title>
        <authorList>
            <person name="Sims D."/>
            <person name="Brettin T."/>
            <person name="Detter J.C."/>
            <person name="Han C."/>
            <person name="Lapidus A."/>
            <person name="Copeland A."/>
            <person name="Glavina Del Rio T."/>
            <person name="Nolan M."/>
            <person name="Chen F."/>
            <person name="Lucas S."/>
            <person name="Tice H."/>
            <person name="Cheng J.F."/>
            <person name="Bruce D."/>
            <person name="Goodwin L."/>
            <person name="Pitluck S."/>
            <person name="Ovchinnikova G."/>
            <person name="Pati A."/>
            <person name="Ivanova N."/>
            <person name="Mavrommatis K."/>
            <person name="Chen A."/>
            <person name="Palaniappan K."/>
            <person name="D'haeseleer P."/>
            <person name="Chain P."/>
            <person name="Bristow J."/>
            <person name="Eisen J.A."/>
            <person name="Markowitz V."/>
            <person name="Hugenholtz P."/>
            <person name="Schneider S."/>
            <person name="Goker M."/>
            <person name="Pukall R."/>
            <person name="Kyrpides N.C."/>
            <person name="Klenk H.P."/>
        </authorList>
    </citation>
    <scope>NUCLEOTIDE SEQUENCE [LARGE SCALE GENOMIC DNA]</scope>
    <source>
        <strain evidence="4">ATCC 14392 / DSM 20547 / JCM 11482 / CCUG 33030 / NBRC 15357 / NCTC 11040 / CCM 314 / 541</strain>
    </source>
</reference>
<proteinExistence type="predicted"/>
<feature type="compositionally biased region" description="Low complexity" evidence="1">
    <location>
        <begin position="457"/>
        <end position="467"/>
    </location>
</feature>
<name>C7NGN3_KYTSD</name>
<dbReference type="EMBL" id="CP001686">
    <property type="protein sequence ID" value="ACV07555.1"/>
    <property type="molecule type" value="Genomic_DNA"/>
</dbReference>
<dbReference type="eggNOG" id="COG0433">
    <property type="taxonomic scope" value="Bacteria"/>
</dbReference>
<sequence>MSTDATNAGSSGLLEQIRTGYAFEGASLVLGAAVEGGEAHADLPVGLPLASLNRHGLVAGATGTGKTKTLQVMAEQLSATGVPVFLADIKGDLSGLALPGEEGEKITERAASVGQEWRATASPVEFLRLGDKGTGVPVRATVTSFGPTLLSKVLGLTEIQESSLGLVFHYADSHGLPLVDLGDLRAVIQHLVSPEGKADLEGLGALSKATAGVILRELVTFGASADSFFGEPEFDTADLLRTTEDGLGVISCLELPSVQSDPQLFSTFLMWLLADLFNDLPEVGDPVKPELVFFLDEAHLLFKDASKSFRESIENTVRLIRSKGVGVFFVTQVPTDLPDSVLAQLGNRVQHALRAFTPNDQKALRQAARTYPHTSYDLEELLTTLGTGEAVVTVLGDDGVPTPVAHTRLRAPQSLMAPCGEERMAEVIDASELQPQYAERLDPESAYEKLMHTMEASAGPDDAADTGAGAGAGAGVENAPQQRADRADDDVRRTRRVEEADQGVLGQILGNRAVKSAMRSAGTAVGRELVRSIFGTRRRR</sequence>
<evidence type="ECO:0000256" key="1">
    <source>
        <dbReference type="SAM" id="MobiDB-lite"/>
    </source>
</evidence>
<feature type="region of interest" description="Disordered" evidence="1">
    <location>
        <begin position="457"/>
        <end position="498"/>
    </location>
</feature>
<dbReference type="STRING" id="478801.Ksed_25990"/>
<organism evidence="3 4">
    <name type="scientific">Kytococcus sedentarius (strain ATCC 14392 / DSM 20547 / JCM 11482 / CCUG 33030 / NBRC 15357 / NCTC 11040 / CCM 314 / 541)</name>
    <name type="common">Micrococcus sedentarius</name>
    <dbReference type="NCBI Taxonomy" id="478801"/>
    <lineage>
        <taxon>Bacteria</taxon>
        <taxon>Bacillati</taxon>
        <taxon>Actinomycetota</taxon>
        <taxon>Actinomycetes</taxon>
        <taxon>Micrococcales</taxon>
        <taxon>Kytococcaceae</taxon>
        <taxon>Kytococcus</taxon>
    </lineage>
</organism>
<dbReference type="KEGG" id="kse:Ksed_25990"/>
<dbReference type="PANTHER" id="PTHR30121:SF6">
    <property type="entry name" value="SLR6007 PROTEIN"/>
    <property type="match status" value="1"/>
</dbReference>